<dbReference type="SUPFAM" id="SSF53062">
    <property type="entry name" value="PTS system fructose IIA component-like"/>
    <property type="match status" value="1"/>
</dbReference>
<keyword evidence="7" id="KW-0418">Kinase</keyword>
<dbReference type="AlphaFoldDB" id="A0A1M6SY53"/>
<dbReference type="RefSeq" id="WP_073112039.1">
    <property type="nucleotide sequence ID" value="NZ_FQZY01000053.1"/>
</dbReference>
<protein>
    <submittedName>
        <fullName evidence="9">PTS system, mannose-specific IIA component</fullName>
    </submittedName>
</protein>
<evidence type="ECO:0000256" key="1">
    <source>
        <dbReference type="ARBA" id="ARBA00004496"/>
    </source>
</evidence>
<evidence type="ECO:0000313" key="9">
    <source>
        <dbReference type="EMBL" id="SHK49580.1"/>
    </source>
</evidence>
<dbReference type="GO" id="GO:0016301">
    <property type="term" value="F:kinase activity"/>
    <property type="evidence" value="ECO:0007669"/>
    <property type="project" value="UniProtKB-KW"/>
</dbReference>
<dbReference type="Pfam" id="PF03610">
    <property type="entry name" value="EIIA-man"/>
    <property type="match status" value="1"/>
</dbReference>
<dbReference type="InterPro" id="IPR033887">
    <property type="entry name" value="PTS_IIA_man"/>
</dbReference>
<feature type="domain" description="PTS EIIA type-4" evidence="8">
    <location>
        <begin position="1"/>
        <end position="135"/>
    </location>
</feature>
<dbReference type="InterPro" id="IPR004701">
    <property type="entry name" value="PTS_EIIA_man-typ"/>
</dbReference>
<keyword evidence="10" id="KW-1185">Reference proteome</keyword>
<keyword evidence="3" id="KW-0963">Cytoplasm</keyword>
<evidence type="ECO:0000256" key="7">
    <source>
        <dbReference type="ARBA" id="ARBA00022777"/>
    </source>
</evidence>
<sequence>MIGILVVTHGGFSEGLLNAVELIAGKQEKVKTIGLYHGDGIDEFTDKVQDAYEALNEGDGVMAFVDVFGGSPSNAVMKLIAKGTDVRAIAGVNMPMLVEAFMSRESYSLDELCEVCRQSGIENEVLLYEKYKEMMTKPDTEEEDF</sequence>
<dbReference type="PROSITE" id="PS51096">
    <property type="entry name" value="PTS_EIIA_TYPE_4"/>
    <property type="match status" value="1"/>
</dbReference>
<gene>
    <name evidence="9" type="ORF">SAMN02745243_03076</name>
</gene>
<evidence type="ECO:0000259" key="8">
    <source>
        <dbReference type="PROSITE" id="PS51096"/>
    </source>
</evidence>
<comment type="subcellular location">
    <subcellularLocation>
        <location evidence="1">Cytoplasm</location>
    </subcellularLocation>
</comment>
<dbReference type="GO" id="GO:0009401">
    <property type="term" value="P:phosphoenolpyruvate-dependent sugar phosphotransferase system"/>
    <property type="evidence" value="ECO:0007669"/>
    <property type="project" value="UniProtKB-KW"/>
</dbReference>
<keyword evidence="6" id="KW-0598">Phosphotransferase system</keyword>
<dbReference type="Gene3D" id="3.40.50.510">
    <property type="entry name" value="Phosphotransferase system, mannose-type IIA component"/>
    <property type="match status" value="1"/>
</dbReference>
<dbReference type="OrthoDB" id="9799827at2"/>
<dbReference type="Proteomes" id="UP000184301">
    <property type="component" value="Unassembled WGS sequence"/>
</dbReference>
<evidence type="ECO:0000256" key="3">
    <source>
        <dbReference type="ARBA" id="ARBA00022490"/>
    </source>
</evidence>
<dbReference type="EMBL" id="FQZY01000053">
    <property type="protein sequence ID" value="SHK49580.1"/>
    <property type="molecule type" value="Genomic_DNA"/>
</dbReference>
<name>A0A1M6SY53_9FIRM</name>
<accession>A0A1M6SY53</accession>
<evidence type="ECO:0000256" key="2">
    <source>
        <dbReference type="ARBA" id="ARBA00022448"/>
    </source>
</evidence>
<dbReference type="CDD" id="cd00006">
    <property type="entry name" value="PTS_IIA_man"/>
    <property type="match status" value="1"/>
</dbReference>
<keyword evidence="5" id="KW-0808">Transferase</keyword>
<dbReference type="PANTHER" id="PTHR33799">
    <property type="entry name" value="PTS PERMEASE-RELATED-RELATED"/>
    <property type="match status" value="1"/>
</dbReference>
<dbReference type="STRING" id="1121950.SAMN02745243_03076"/>
<dbReference type="InterPro" id="IPR036662">
    <property type="entry name" value="PTS_EIIA_man-typ_sf"/>
</dbReference>
<keyword evidence="4" id="KW-0762">Sugar transport</keyword>
<evidence type="ECO:0000256" key="4">
    <source>
        <dbReference type="ARBA" id="ARBA00022597"/>
    </source>
</evidence>
<dbReference type="GO" id="GO:0005737">
    <property type="term" value="C:cytoplasm"/>
    <property type="evidence" value="ECO:0007669"/>
    <property type="project" value="UniProtKB-SubCell"/>
</dbReference>
<reference evidence="9 10" key="1">
    <citation type="submission" date="2016-11" db="EMBL/GenBank/DDBJ databases">
        <authorList>
            <person name="Jaros S."/>
            <person name="Januszkiewicz K."/>
            <person name="Wedrychowicz H."/>
        </authorList>
    </citation>
    <scope>NUCLEOTIDE SEQUENCE [LARGE SCALE GENOMIC DNA]</scope>
    <source>
        <strain evidence="9 10">DSM 15480</strain>
    </source>
</reference>
<keyword evidence="2" id="KW-0813">Transport</keyword>
<evidence type="ECO:0000313" key="10">
    <source>
        <dbReference type="Proteomes" id="UP000184301"/>
    </source>
</evidence>
<dbReference type="InterPro" id="IPR051471">
    <property type="entry name" value="Bacterial_PTS_sugar_comp"/>
</dbReference>
<dbReference type="PANTHER" id="PTHR33799:SF1">
    <property type="entry name" value="PTS SYSTEM MANNOSE-SPECIFIC EIIAB COMPONENT-RELATED"/>
    <property type="match status" value="1"/>
</dbReference>
<dbReference type="GO" id="GO:0016020">
    <property type="term" value="C:membrane"/>
    <property type="evidence" value="ECO:0007669"/>
    <property type="project" value="InterPro"/>
</dbReference>
<proteinExistence type="predicted"/>
<evidence type="ECO:0000256" key="6">
    <source>
        <dbReference type="ARBA" id="ARBA00022683"/>
    </source>
</evidence>
<evidence type="ECO:0000256" key="5">
    <source>
        <dbReference type="ARBA" id="ARBA00022679"/>
    </source>
</evidence>
<organism evidence="9 10">
    <name type="scientific">Hespellia stercorisuis DSM 15480</name>
    <dbReference type="NCBI Taxonomy" id="1121950"/>
    <lineage>
        <taxon>Bacteria</taxon>
        <taxon>Bacillati</taxon>
        <taxon>Bacillota</taxon>
        <taxon>Clostridia</taxon>
        <taxon>Lachnospirales</taxon>
        <taxon>Lachnospiraceae</taxon>
        <taxon>Hespellia</taxon>
    </lineage>
</organism>